<sequence length="88" mass="9270">MTQMKSKMQQDLGIAQVGDVRTLQKSIDFTPLLPNAGPTGGLGLACPAPTMSFTITSEAARAFDIVITVLAEEDVLAASVALSIRFCK</sequence>
<gene>
    <name evidence="1" type="ORF">BGAL_0208g00250</name>
</gene>
<protein>
    <submittedName>
        <fullName evidence="1">Uncharacterized protein</fullName>
    </submittedName>
</protein>
<dbReference type="AlphaFoldDB" id="A0A4S8R7E5"/>
<dbReference type="EMBL" id="PQXL01000208">
    <property type="protein sequence ID" value="THV49174.1"/>
    <property type="molecule type" value="Genomic_DNA"/>
</dbReference>
<dbReference type="OrthoDB" id="3466858at2759"/>
<accession>A0A4S8R7E5</accession>
<proteinExistence type="predicted"/>
<dbReference type="Proteomes" id="UP000308671">
    <property type="component" value="Unassembled WGS sequence"/>
</dbReference>
<keyword evidence="2" id="KW-1185">Reference proteome</keyword>
<comment type="caution">
    <text evidence="1">The sequence shown here is derived from an EMBL/GenBank/DDBJ whole genome shotgun (WGS) entry which is preliminary data.</text>
</comment>
<evidence type="ECO:0000313" key="2">
    <source>
        <dbReference type="Proteomes" id="UP000308671"/>
    </source>
</evidence>
<name>A0A4S8R7E5_9HELO</name>
<organism evidence="1 2">
    <name type="scientific">Botrytis galanthina</name>
    <dbReference type="NCBI Taxonomy" id="278940"/>
    <lineage>
        <taxon>Eukaryota</taxon>
        <taxon>Fungi</taxon>
        <taxon>Dikarya</taxon>
        <taxon>Ascomycota</taxon>
        <taxon>Pezizomycotina</taxon>
        <taxon>Leotiomycetes</taxon>
        <taxon>Helotiales</taxon>
        <taxon>Sclerotiniaceae</taxon>
        <taxon>Botrytis</taxon>
    </lineage>
</organism>
<reference evidence="1 2" key="1">
    <citation type="submission" date="2017-12" db="EMBL/GenBank/DDBJ databases">
        <title>Comparative genomics of Botrytis spp.</title>
        <authorList>
            <person name="Valero-Jimenez C.A."/>
            <person name="Tapia P."/>
            <person name="Veloso J."/>
            <person name="Silva-Moreno E."/>
            <person name="Staats M."/>
            <person name="Valdes J.H."/>
            <person name="Van Kan J.A.L."/>
        </authorList>
    </citation>
    <scope>NUCLEOTIDE SEQUENCE [LARGE SCALE GENOMIC DNA]</scope>
    <source>
        <strain evidence="1 2">MUCL435</strain>
    </source>
</reference>
<evidence type="ECO:0000313" key="1">
    <source>
        <dbReference type="EMBL" id="THV49174.1"/>
    </source>
</evidence>